<dbReference type="SUPFAM" id="SSF50998">
    <property type="entry name" value="Quinoprotein alcohol dehydrogenase-like"/>
    <property type="match status" value="1"/>
</dbReference>
<dbReference type="PRINTS" id="PR00320">
    <property type="entry name" value="GPROTEINBRPT"/>
</dbReference>
<comment type="caution">
    <text evidence="5">The sequence shown here is derived from an EMBL/GenBank/DDBJ whole genome shotgun (WGS) entry which is preliminary data.</text>
</comment>
<dbReference type="RefSeq" id="WP_058182941.1">
    <property type="nucleotide sequence ID" value="NZ_LMTZ01000001.1"/>
</dbReference>
<dbReference type="InterPro" id="IPR020472">
    <property type="entry name" value="WD40_PAC1"/>
</dbReference>
<dbReference type="SUPFAM" id="SSF52540">
    <property type="entry name" value="P-loop containing nucleoside triphosphate hydrolases"/>
    <property type="match status" value="1"/>
</dbReference>
<evidence type="ECO:0000313" key="5">
    <source>
        <dbReference type="EMBL" id="KST70390.1"/>
    </source>
</evidence>
<feature type="repeat" description="WD" evidence="3">
    <location>
        <begin position="792"/>
        <end position="826"/>
    </location>
</feature>
<keyword evidence="6" id="KW-1185">Reference proteome</keyword>
<feature type="coiled-coil region" evidence="4">
    <location>
        <begin position="508"/>
        <end position="623"/>
    </location>
</feature>
<gene>
    <name evidence="5" type="ORF">BC008_45185</name>
</gene>
<evidence type="ECO:0000256" key="4">
    <source>
        <dbReference type="SAM" id="Coils"/>
    </source>
</evidence>
<dbReference type="EMBL" id="LMTZ01000001">
    <property type="protein sequence ID" value="KST70390.1"/>
    <property type="molecule type" value="Genomic_DNA"/>
</dbReference>
<dbReference type="OrthoDB" id="580957at2"/>
<dbReference type="InterPro" id="IPR011047">
    <property type="entry name" value="Quinoprotein_ADH-like_sf"/>
</dbReference>
<feature type="repeat" description="WD" evidence="3">
    <location>
        <begin position="914"/>
        <end position="948"/>
    </location>
</feature>
<dbReference type="SUPFAM" id="SSF57997">
    <property type="entry name" value="Tropomyosin"/>
    <property type="match status" value="1"/>
</dbReference>
<dbReference type="SMART" id="SM00320">
    <property type="entry name" value="WD40"/>
    <property type="match status" value="9"/>
</dbReference>
<dbReference type="AlphaFoldDB" id="A0A0V8A199"/>
<evidence type="ECO:0000256" key="1">
    <source>
        <dbReference type="ARBA" id="ARBA00022574"/>
    </source>
</evidence>
<dbReference type="Pfam" id="PF14516">
    <property type="entry name" value="AAA_35"/>
    <property type="match status" value="1"/>
</dbReference>
<feature type="repeat" description="WD" evidence="3">
    <location>
        <begin position="1009"/>
        <end position="1043"/>
    </location>
</feature>
<feature type="repeat" description="WD" evidence="3">
    <location>
        <begin position="833"/>
        <end position="867"/>
    </location>
</feature>
<dbReference type="Gene3D" id="2.130.10.10">
    <property type="entry name" value="YVTN repeat-like/Quinoprotein amine dehydrogenase"/>
    <property type="match status" value="4"/>
</dbReference>
<dbReference type="PANTHER" id="PTHR19848">
    <property type="entry name" value="WD40 REPEAT PROTEIN"/>
    <property type="match status" value="1"/>
</dbReference>
<keyword evidence="2" id="KW-0677">Repeat</keyword>
<dbReference type="CDD" id="cd00200">
    <property type="entry name" value="WD40"/>
    <property type="match status" value="1"/>
</dbReference>
<feature type="repeat" description="WD" evidence="3">
    <location>
        <begin position="751"/>
        <end position="785"/>
    </location>
</feature>
<protein>
    <submittedName>
        <fullName evidence="5">Uncharacterized protein</fullName>
    </submittedName>
</protein>
<accession>A0A0V8A199</accession>
<keyword evidence="4" id="KW-0175">Coiled coil</keyword>
<dbReference type="PROSITE" id="PS50082">
    <property type="entry name" value="WD_REPEATS_2"/>
    <property type="match status" value="7"/>
</dbReference>
<dbReference type="InterPro" id="IPR015943">
    <property type="entry name" value="WD40/YVTN_repeat-like_dom_sf"/>
</dbReference>
<dbReference type="Pfam" id="PF00400">
    <property type="entry name" value="WD40"/>
    <property type="match status" value="7"/>
</dbReference>
<proteinExistence type="predicted"/>
<dbReference type="InterPro" id="IPR019775">
    <property type="entry name" value="WD40_repeat_CS"/>
</dbReference>
<feature type="repeat" description="WD" evidence="3">
    <location>
        <begin position="703"/>
        <end position="737"/>
    </location>
</feature>
<dbReference type="Proteomes" id="UP000053372">
    <property type="component" value="Unassembled WGS sequence"/>
</dbReference>
<dbReference type="PROSITE" id="PS00678">
    <property type="entry name" value="WD_REPEATS_1"/>
    <property type="match status" value="6"/>
</dbReference>
<evidence type="ECO:0000256" key="2">
    <source>
        <dbReference type="ARBA" id="ARBA00022737"/>
    </source>
</evidence>
<organism evidence="5 6">
    <name type="scientific">Mastigocoleus testarum BC008</name>
    <dbReference type="NCBI Taxonomy" id="371196"/>
    <lineage>
        <taxon>Bacteria</taxon>
        <taxon>Bacillati</taxon>
        <taxon>Cyanobacteriota</taxon>
        <taxon>Cyanophyceae</taxon>
        <taxon>Nostocales</taxon>
        <taxon>Hapalosiphonaceae</taxon>
        <taxon>Mastigocoleus</taxon>
    </lineage>
</organism>
<dbReference type="InterPro" id="IPR027417">
    <property type="entry name" value="P-loop_NTPase"/>
</dbReference>
<feature type="repeat" description="WD" evidence="3">
    <location>
        <begin position="874"/>
        <end position="908"/>
    </location>
</feature>
<keyword evidence="1 3" id="KW-0853">WD repeat</keyword>
<evidence type="ECO:0000313" key="6">
    <source>
        <dbReference type="Proteomes" id="UP000053372"/>
    </source>
</evidence>
<sequence length="1157" mass="129745">MSPINLPSYKYQVGGSLPTNSPTYVKRKADDELYKSLRNGEFCYVLNSRQMGKSSLRVQTMKRLQEDNFTCVAIDITNIGTVSITQEQWYAGIIDTIINNLELYDSFDLNDWWMEQNLLSPVNKLSNFFEFVLLKLISQQIVIFIDEIDSILSLNFAVDDFFALIRECYNSRASQPDFQRLTFALLGVANPRDLIQDKRRTPFNIGKAIELTGFELDEAQPLAQGLAEKTSQSMAVMDAVLYWTGGQPFLTQKLCKLILNHQGVVPADRITEWVGELVNSEVILNWETQDEPQHLRTIRDRIMQGGGQLTGRLLGLYKQILLAPISLQKPEITPSMTVQERDGITVNSPPDQEELGENSVFNTSEEVYLRLSGLVVEQQGKLRVYNSIYQSIFNLDWVNQELKNLRPDSYGQAFEAWFNSNCDNNSYLLRGEKLGEALAWAEGKSLSNQDYQFITASQKWEFAQAQQKTQRQTLIGGVVLTASLVLAVTAGVFAGVANQQRIGAVSRLKQANSETQQANQEKQTANRQANNFKQQQLIAEKNLKIAAAKQQTTEAKVKQTQQRLTNAQQKLQQTEKAAKQQIKSAQVKVSTANKQAGEAQTRAKKAQNELKKAQLSLKEAWEARTQALKEAENAQKSTELERLGNVVLRQFEYDKTPQIVVRAMEAGHRLKALVKDRQNLDEYPATSPVRALNTVLNIPQRKTLRHEFEVNYAAFSPDSKRIVTASFDNTAKLWGVNGKLLQTLPSERDANQEHRYNIVHVAFSPNGQKIVAASSDKTAKLWDINGKLLHTLKGHQDKVFYATFSPHHQRIITVSADKTAKLWDINGKLLHTLKGHQDKVINAAFSPNGKQIVTVSWDKTAKVWDIDGKLLHTLTGHQSIVVNAAFSPNGKQIITVSWDKTAKLWDINGKLLQTLDNQKFVHDVAFSPNGKEILTASNDGTARVWDINGKILQNLTVPENEGTISTEAKRAAFVTASPGSSEGTEKQIIVASPQTTRIWGINGKLLHTLKLKQDKILHLAFSPDGKLIFTGSQDGIAQLWDINGKLIQTLTDHRYKSPSIPVAFSPDSKRIATIDRTGTVFLWDIGGKLLQTLKGGFRNVTFSPNSKYIVIISGTKARVLYLETLDELLARGCDWLEDYFVDYPEARKKTGCLAGQK</sequence>
<name>A0A0V8A199_9CYAN</name>
<dbReference type="Gene3D" id="3.40.50.300">
    <property type="entry name" value="P-loop containing nucleotide triphosphate hydrolases"/>
    <property type="match status" value="1"/>
</dbReference>
<dbReference type="PANTHER" id="PTHR19848:SF8">
    <property type="entry name" value="F-BOX AND WD REPEAT DOMAIN CONTAINING 7"/>
    <property type="match status" value="1"/>
</dbReference>
<evidence type="ECO:0000256" key="3">
    <source>
        <dbReference type="PROSITE-ProRule" id="PRU00221"/>
    </source>
</evidence>
<dbReference type="InterPro" id="IPR001680">
    <property type="entry name" value="WD40_rpt"/>
</dbReference>
<dbReference type="PROSITE" id="PS50294">
    <property type="entry name" value="WD_REPEATS_REGION"/>
    <property type="match status" value="7"/>
</dbReference>
<reference evidence="5 6" key="1">
    <citation type="journal article" date="2015" name="Genome Announc.">
        <title>Draft Genome of the Euendolithic (true boring) Cyanobacterium Mastigocoleus testarum strain BC008.</title>
        <authorList>
            <person name="Guida B.S."/>
            <person name="Garcia-Pichel F."/>
        </authorList>
    </citation>
    <scope>NUCLEOTIDE SEQUENCE [LARGE SCALE GENOMIC DNA]</scope>
    <source>
        <strain evidence="5 6">BC008</strain>
    </source>
</reference>